<name>A0A382SHV0_9ZZZZ</name>
<dbReference type="PANTHER" id="PTHR35024:SF4">
    <property type="entry name" value="POLYMER-FORMING CYTOSKELETAL PROTEIN"/>
    <property type="match status" value="1"/>
</dbReference>
<dbReference type="InterPro" id="IPR007607">
    <property type="entry name" value="BacA/B"/>
</dbReference>
<evidence type="ECO:0000256" key="1">
    <source>
        <dbReference type="SAM" id="MobiDB-lite"/>
    </source>
</evidence>
<dbReference type="EMBL" id="UINC01128963">
    <property type="protein sequence ID" value="SVD09055.1"/>
    <property type="molecule type" value="Genomic_DNA"/>
</dbReference>
<sequence>MIGRKRRRPAAIQTLIGEGTCLKGDLHFVGGAHIDGTVNGEVTSSLDLNAFLSVSEKGRVEGNIRVPHLALSGTVKGDVFVADKAEFGPTAKVIGNVHYQLIEIAAGAEINGKLIHEAPKDHHELDRQSEPKATDAKVKLIPRSA</sequence>
<dbReference type="AlphaFoldDB" id="A0A382SHV0"/>
<dbReference type="Pfam" id="PF04519">
    <property type="entry name" value="Bactofilin"/>
    <property type="match status" value="1"/>
</dbReference>
<protein>
    <recommendedName>
        <fullName evidence="3">Cell shape determination protein CcmA</fullName>
    </recommendedName>
</protein>
<evidence type="ECO:0000313" key="2">
    <source>
        <dbReference type="EMBL" id="SVD09055.1"/>
    </source>
</evidence>
<accession>A0A382SHV0</accession>
<feature type="region of interest" description="Disordered" evidence="1">
    <location>
        <begin position="121"/>
        <end position="145"/>
    </location>
</feature>
<evidence type="ECO:0008006" key="3">
    <source>
        <dbReference type="Google" id="ProtNLM"/>
    </source>
</evidence>
<organism evidence="2">
    <name type="scientific">marine metagenome</name>
    <dbReference type="NCBI Taxonomy" id="408172"/>
    <lineage>
        <taxon>unclassified sequences</taxon>
        <taxon>metagenomes</taxon>
        <taxon>ecological metagenomes</taxon>
    </lineage>
</organism>
<reference evidence="2" key="1">
    <citation type="submission" date="2018-05" db="EMBL/GenBank/DDBJ databases">
        <authorList>
            <person name="Lanie J.A."/>
            <person name="Ng W.-L."/>
            <person name="Kazmierczak K.M."/>
            <person name="Andrzejewski T.M."/>
            <person name="Davidsen T.M."/>
            <person name="Wayne K.J."/>
            <person name="Tettelin H."/>
            <person name="Glass J.I."/>
            <person name="Rusch D."/>
            <person name="Podicherti R."/>
            <person name="Tsui H.-C.T."/>
            <person name="Winkler M.E."/>
        </authorList>
    </citation>
    <scope>NUCLEOTIDE SEQUENCE</scope>
</reference>
<feature type="non-terminal residue" evidence="2">
    <location>
        <position position="145"/>
    </location>
</feature>
<proteinExistence type="predicted"/>
<gene>
    <name evidence="2" type="ORF">METZ01_LOCUS361909</name>
</gene>
<dbReference type="PANTHER" id="PTHR35024">
    <property type="entry name" value="HYPOTHETICAL CYTOSOLIC PROTEIN"/>
    <property type="match status" value="1"/>
</dbReference>
<feature type="compositionally biased region" description="Basic and acidic residues" evidence="1">
    <location>
        <begin position="121"/>
        <end position="138"/>
    </location>
</feature>